<reference evidence="2 3" key="1">
    <citation type="journal article" date="2018" name="Evol. Lett.">
        <title>Horizontal gene cluster transfer increased hallucinogenic mushroom diversity.</title>
        <authorList>
            <person name="Reynolds H.T."/>
            <person name="Vijayakumar V."/>
            <person name="Gluck-Thaler E."/>
            <person name="Korotkin H.B."/>
            <person name="Matheny P.B."/>
            <person name="Slot J.C."/>
        </authorList>
    </citation>
    <scope>NUCLEOTIDE SEQUENCE [LARGE SCALE GENOMIC DNA]</scope>
    <source>
        <strain evidence="2 3">SRW20</strain>
    </source>
</reference>
<name>A0A409XYZ1_9AGAR</name>
<organism evidence="2 3">
    <name type="scientific">Gymnopilus dilepis</name>
    <dbReference type="NCBI Taxonomy" id="231916"/>
    <lineage>
        <taxon>Eukaryota</taxon>
        <taxon>Fungi</taxon>
        <taxon>Dikarya</taxon>
        <taxon>Basidiomycota</taxon>
        <taxon>Agaricomycotina</taxon>
        <taxon>Agaricomycetes</taxon>
        <taxon>Agaricomycetidae</taxon>
        <taxon>Agaricales</taxon>
        <taxon>Agaricineae</taxon>
        <taxon>Hymenogastraceae</taxon>
        <taxon>Gymnopilus</taxon>
    </lineage>
</organism>
<evidence type="ECO:0000256" key="1">
    <source>
        <dbReference type="SAM" id="MobiDB-lite"/>
    </source>
</evidence>
<evidence type="ECO:0000313" key="3">
    <source>
        <dbReference type="Proteomes" id="UP000284706"/>
    </source>
</evidence>
<dbReference type="AlphaFoldDB" id="A0A409XYZ1"/>
<protein>
    <submittedName>
        <fullName evidence="2">Uncharacterized protein</fullName>
    </submittedName>
</protein>
<dbReference type="EMBL" id="NHYE01001401">
    <property type="protein sequence ID" value="PPQ95994.1"/>
    <property type="molecule type" value="Genomic_DNA"/>
</dbReference>
<dbReference type="InParanoid" id="A0A409XYZ1"/>
<feature type="region of interest" description="Disordered" evidence="1">
    <location>
        <begin position="42"/>
        <end position="61"/>
    </location>
</feature>
<dbReference type="Proteomes" id="UP000284706">
    <property type="component" value="Unassembled WGS sequence"/>
</dbReference>
<keyword evidence="3" id="KW-1185">Reference proteome</keyword>
<sequence>MRAKIKITKGAMGGARLCGSRIAKEDIGRKVGLMRKTNAAWRKPEKAGEDLELADSSGSSM</sequence>
<gene>
    <name evidence="2" type="ORF">CVT26_016212</name>
</gene>
<proteinExistence type="predicted"/>
<accession>A0A409XYZ1</accession>
<evidence type="ECO:0000313" key="2">
    <source>
        <dbReference type="EMBL" id="PPQ95994.1"/>
    </source>
</evidence>
<comment type="caution">
    <text evidence="2">The sequence shown here is derived from an EMBL/GenBank/DDBJ whole genome shotgun (WGS) entry which is preliminary data.</text>
</comment>